<gene>
    <name evidence="2" type="ORF">HMPREF1316_0375</name>
</gene>
<dbReference type="OrthoDB" id="9806665at2"/>
<protein>
    <submittedName>
        <fullName evidence="2">YGGT family protein</fullName>
    </submittedName>
</protein>
<dbReference type="InterPro" id="IPR003425">
    <property type="entry name" value="CCB3/YggT"/>
</dbReference>
<dbReference type="AlphaFoldDB" id="U2T6I1"/>
<dbReference type="EMBL" id="AWEZ01000043">
    <property type="protein sequence ID" value="ERL08669.1"/>
    <property type="molecule type" value="Genomic_DNA"/>
</dbReference>
<feature type="transmembrane region" description="Helical" evidence="1">
    <location>
        <begin position="53"/>
        <end position="74"/>
    </location>
</feature>
<dbReference type="RefSeq" id="WP_021725809.1">
    <property type="nucleotide sequence ID" value="NZ_AWEZ01000043.1"/>
</dbReference>
<evidence type="ECO:0000313" key="2">
    <source>
        <dbReference type="EMBL" id="ERL08669.1"/>
    </source>
</evidence>
<dbReference type="Proteomes" id="UP000016638">
    <property type="component" value="Unassembled WGS sequence"/>
</dbReference>
<keyword evidence="1" id="KW-1133">Transmembrane helix</keyword>
<dbReference type="eggNOG" id="COG0762">
    <property type="taxonomic scope" value="Bacteria"/>
</dbReference>
<name>U2T6I1_9ACTN</name>
<reference evidence="2 3" key="1">
    <citation type="submission" date="2013-08" db="EMBL/GenBank/DDBJ databases">
        <authorList>
            <person name="Durkin A.S."/>
            <person name="Haft D.R."/>
            <person name="McCorrison J."/>
            <person name="Torralba M."/>
            <person name="Gillis M."/>
            <person name="Haft D.H."/>
            <person name="Methe B."/>
            <person name="Sutton G."/>
            <person name="Nelson K.E."/>
        </authorList>
    </citation>
    <scope>NUCLEOTIDE SEQUENCE [LARGE SCALE GENOMIC DNA]</scope>
    <source>
        <strain evidence="2 3">F0195</strain>
    </source>
</reference>
<dbReference type="STRING" id="1125712.HMPREF1316_0375"/>
<accession>U2T6I1</accession>
<dbReference type="PATRIC" id="fig|1125712.3.peg.1001"/>
<evidence type="ECO:0000256" key="1">
    <source>
        <dbReference type="SAM" id="Phobius"/>
    </source>
</evidence>
<sequence>MPVLLSRLLTAYQLLIFVWALLSWIPSPSGALVELRATLGKVVEPFVGIFRRFIPMAGVVDFSPFVAIIVLQLVQRLLL</sequence>
<feature type="transmembrane region" description="Helical" evidence="1">
    <location>
        <begin position="12"/>
        <end position="33"/>
    </location>
</feature>
<proteinExistence type="predicted"/>
<keyword evidence="1" id="KW-0472">Membrane</keyword>
<evidence type="ECO:0000313" key="3">
    <source>
        <dbReference type="Proteomes" id="UP000016638"/>
    </source>
</evidence>
<dbReference type="Pfam" id="PF02325">
    <property type="entry name" value="CCB3_YggT"/>
    <property type="match status" value="1"/>
</dbReference>
<keyword evidence="1" id="KW-0812">Transmembrane</keyword>
<comment type="caution">
    <text evidence="2">The sequence shown here is derived from an EMBL/GenBank/DDBJ whole genome shotgun (WGS) entry which is preliminary data.</text>
</comment>
<organism evidence="2 3">
    <name type="scientific">Olsenella profusa F0195</name>
    <dbReference type="NCBI Taxonomy" id="1125712"/>
    <lineage>
        <taxon>Bacteria</taxon>
        <taxon>Bacillati</taxon>
        <taxon>Actinomycetota</taxon>
        <taxon>Coriobacteriia</taxon>
        <taxon>Coriobacteriales</taxon>
        <taxon>Atopobiaceae</taxon>
        <taxon>Olsenella</taxon>
    </lineage>
</organism>
<dbReference type="GO" id="GO:0016020">
    <property type="term" value="C:membrane"/>
    <property type="evidence" value="ECO:0007669"/>
    <property type="project" value="InterPro"/>
</dbReference>
<keyword evidence="3" id="KW-1185">Reference proteome</keyword>